<protein>
    <submittedName>
        <fullName evidence="1">Uncharacterized protein</fullName>
    </submittedName>
</protein>
<comment type="caution">
    <text evidence="1">The sequence shown here is derived from an EMBL/GenBank/DDBJ whole genome shotgun (WGS) entry which is preliminary data.</text>
</comment>
<dbReference type="Proteomes" id="UP001457282">
    <property type="component" value="Unassembled WGS sequence"/>
</dbReference>
<keyword evidence="2" id="KW-1185">Reference proteome</keyword>
<accession>A0AAW1YJJ4</accession>
<dbReference type="EMBL" id="JBEDUW010000001">
    <property type="protein sequence ID" value="KAK9948774.1"/>
    <property type="molecule type" value="Genomic_DNA"/>
</dbReference>
<name>A0AAW1YJJ4_RUBAR</name>
<organism evidence="1 2">
    <name type="scientific">Rubus argutus</name>
    <name type="common">Southern blackberry</name>
    <dbReference type="NCBI Taxonomy" id="59490"/>
    <lineage>
        <taxon>Eukaryota</taxon>
        <taxon>Viridiplantae</taxon>
        <taxon>Streptophyta</taxon>
        <taxon>Embryophyta</taxon>
        <taxon>Tracheophyta</taxon>
        <taxon>Spermatophyta</taxon>
        <taxon>Magnoliopsida</taxon>
        <taxon>eudicotyledons</taxon>
        <taxon>Gunneridae</taxon>
        <taxon>Pentapetalae</taxon>
        <taxon>rosids</taxon>
        <taxon>fabids</taxon>
        <taxon>Rosales</taxon>
        <taxon>Rosaceae</taxon>
        <taxon>Rosoideae</taxon>
        <taxon>Rosoideae incertae sedis</taxon>
        <taxon>Rubus</taxon>
    </lineage>
</organism>
<proteinExistence type="predicted"/>
<reference evidence="1 2" key="1">
    <citation type="journal article" date="2023" name="G3 (Bethesda)">
        <title>A chromosome-length genome assembly and annotation of blackberry (Rubus argutus, cv. 'Hillquist').</title>
        <authorList>
            <person name="Bruna T."/>
            <person name="Aryal R."/>
            <person name="Dudchenko O."/>
            <person name="Sargent D.J."/>
            <person name="Mead D."/>
            <person name="Buti M."/>
            <person name="Cavallini A."/>
            <person name="Hytonen T."/>
            <person name="Andres J."/>
            <person name="Pham M."/>
            <person name="Weisz D."/>
            <person name="Mascagni F."/>
            <person name="Usai G."/>
            <person name="Natali L."/>
            <person name="Bassil N."/>
            <person name="Fernandez G.E."/>
            <person name="Lomsadze A."/>
            <person name="Armour M."/>
            <person name="Olukolu B."/>
            <person name="Poorten T."/>
            <person name="Britton C."/>
            <person name="Davik J."/>
            <person name="Ashrafi H."/>
            <person name="Aiden E.L."/>
            <person name="Borodovsky M."/>
            <person name="Worthington M."/>
        </authorList>
    </citation>
    <scope>NUCLEOTIDE SEQUENCE [LARGE SCALE GENOMIC DNA]</scope>
    <source>
        <strain evidence="1">PI 553951</strain>
    </source>
</reference>
<evidence type="ECO:0000313" key="1">
    <source>
        <dbReference type="EMBL" id="KAK9948774.1"/>
    </source>
</evidence>
<gene>
    <name evidence="1" type="ORF">M0R45_004336</name>
</gene>
<evidence type="ECO:0000313" key="2">
    <source>
        <dbReference type="Proteomes" id="UP001457282"/>
    </source>
</evidence>
<sequence>MPQSIMFSTERPCILSHVRQQGHPEHWMMKKDIIYIDLKLYKLIESRRRCRRGDVDARDVTYQHNLTTERVFNIRYSKAKKSSPSYLSKVRKKLAEIFSGMGIPAAEQPPIVAKIMEILPVAFPVVPITVTIVDPSRCLAGSVHNRLLILLDNMLVRESSAISIVASVITSQKIRMRRP</sequence>
<dbReference type="AlphaFoldDB" id="A0AAW1YJJ4"/>